<proteinExistence type="predicted"/>
<keyword evidence="1" id="KW-0614">Plasmid</keyword>
<dbReference type="eggNOG" id="ENOG50328VX">
    <property type="taxonomic scope" value="Bacteria"/>
</dbReference>
<accession>H6N4Y5</accession>
<organism evidence="1 2">
    <name type="scientific">Gordonia polyisoprenivorans (strain DSM 44266 / VH2)</name>
    <dbReference type="NCBI Taxonomy" id="1112204"/>
    <lineage>
        <taxon>Bacteria</taxon>
        <taxon>Bacillati</taxon>
        <taxon>Actinomycetota</taxon>
        <taxon>Actinomycetes</taxon>
        <taxon>Mycobacteriales</taxon>
        <taxon>Gordoniaceae</taxon>
        <taxon>Gordonia</taxon>
    </lineage>
</organism>
<dbReference type="EMBL" id="CP003120">
    <property type="protein sequence ID" value="AFA76030.1"/>
    <property type="molecule type" value="Genomic_DNA"/>
</dbReference>
<keyword evidence="2" id="KW-1185">Reference proteome</keyword>
<dbReference type="KEGG" id="gpo:GPOL_174p00080"/>
<sequence length="72" mass="7995">MPNYCVDYNARANGDHEVHDLSEGGRLECLPAAWNQRIVGWYPDCAGAVESARSYYDQVDGCRYCCPSCSNA</sequence>
<dbReference type="HOGENOM" id="CLU_191482_2_0_11"/>
<geneLocation type="plasmid" evidence="1 2">
    <name>p174</name>
</geneLocation>
<dbReference type="AlphaFoldDB" id="H6N4Y5"/>
<name>H6N4Y5_GORPV</name>
<evidence type="ECO:0000313" key="1">
    <source>
        <dbReference type="EMBL" id="AFA76030.1"/>
    </source>
</evidence>
<evidence type="ECO:0000313" key="2">
    <source>
        <dbReference type="Proteomes" id="UP000009154"/>
    </source>
</evidence>
<dbReference type="Proteomes" id="UP000009154">
    <property type="component" value="Plasmid p174"/>
</dbReference>
<protein>
    <submittedName>
        <fullName evidence="1">Uncharacterized protein</fullName>
    </submittedName>
</protein>
<reference evidence="1 2" key="1">
    <citation type="journal article" date="2012" name="Appl. Environ. Microbiol.">
        <title>Involvement of two latex-clearing proteins during rubber degradation and insights into the subsequent degradation pathway revealed by the genome sequence of Gordonia polyisoprenivorans strain VH2.</title>
        <authorList>
            <person name="Hiessl S."/>
            <person name="Schuldes J."/>
            <person name="Thurmer A."/>
            <person name="Halbsguth T."/>
            <person name="Broker D."/>
            <person name="Angelov A."/>
            <person name="Liebl W."/>
            <person name="Daniel R."/>
            <person name="Steinbuchel A."/>
        </authorList>
    </citation>
    <scope>NUCLEOTIDE SEQUENCE [LARGE SCALE GENOMIC DNA]</scope>
    <source>
        <strain evidence="2">DSM 44266 / VH2</strain>
        <plasmid evidence="1 2">p174</plasmid>
    </source>
</reference>
<gene>
    <name evidence="1" type="ordered locus">GPOL_174p00080</name>
</gene>